<evidence type="ECO:0000313" key="7">
    <source>
        <dbReference type="Proteomes" id="UP000017973"/>
    </source>
</evidence>
<reference evidence="6 7" key="1">
    <citation type="journal article" date="2014" name="Genome Announc.">
        <title>Draft Genome Sequence of Brevibacillus panacihumi Strain W25, a Halotolerant Hydrocarbon-Degrading Bacterium.</title>
        <authorList>
            <person name="Wang X."/>
            <person name="Jin D."/>
            <person name="Zhou L."/>
            <person name="Wu L."/>
            <person name="An W."/>
            <person name="Chen Y."/>
            <person name="Zhao L."/>
        </authorList>
    </citation>
    <scope>NUCLEOTIDE SEQUENCE [LARGE SCALE GENOMIC DNA]</scope>
    <source>
        <strain evidence="6 7">W25</strain>
    </source>
</reference>
<evidence type="ECO:0000256" key="2">
    <source>
        <dbReference type="ARBA" id="ARBA00022723"/>
    </source>
</evidence>
<dbReference type="InterPro" id="IPR024079">
    <property type="entry name" value="MetalloPept_cat_dom_sf"/>
</dbReference>
<dbReference type="Proteomes" id="UP000017973">
    <property type="component" value="Unassembled WGS sequence"/>
</dbReference>
<feature type="domain" description="Peptidase M10 metallopeptidase" evidence="5">
    <location>
        <begin position="90"/>
        <end position="170"/>
    </location>
</feature>
<dbReference type="EMBL" id="AYJU01000015">
    <property type="protein sequence ID" value="EST55065.1"/>
    <property type="molecule type" value="Genomic_DNA"/>
</dbReference>
<comment type="caution">
    <text evidence="6">The sequence shown here is derived from an EMBL/GenBank/DDBJ whole genome shotgun (WGS) entry which is preliminary data.</text>
</comment>
<dbReference type="GO" id="GO:0031012">
    <property type="term" value="C:extracellular matrix"/>
    <property type="evidence" value="ECO:0007669"/>
    <property type="project" value="InterPro"/>
</dbReference>
<dbReference type="OrthoDB" id="3036088at2"/>
<accession>V6MB32</accession>
<dbReference type="InterPro" id="IPR001818">
    <property type="entry name" value="Pept_M10_metallopeptidase"/>
</dbReference>
<dbReference type="Pfam" id="PF00413">
    <property type="entry name" value="Peptidase_M10"/>
    <property type="match status" value="1"/>
</dbReference>
<dbReference type="HOGENOM" id="CLU_1560043_0_0_9"/>
<keyword evidence="4" id="KW-0862">Zinc</keyword>
<dbReference type="AlphaFoldDB" id="V6MB32"/>
<dbReference type="RefSeq" id="WP_023555916.1">
    <property type="nucleotide sequence ID" value="NZ_KI629782.1"/>
</dbReference>
<gene>
    <name evidence="6" type="ORF">T458_09735</name>
</gene>
<organism evidence="6 7">
    <name type="scientific">Brevibacillus panacihumi W25</name>
    <dbReference type="NCBI Taxonomy" id="1408254"/>
    <lineage>
        <taxon>Bacteria</taxon>
        <taxon>Bacillati</taxon>
        <taxon>Bacillota</taxon>
        <taxon>Bacilli</taxon>
        <taxon>Bacillales</taxon>
        <taxon>Paenibacillaceae</taxon>
        <taxon>Brevibacillus</taxon>
    </lineage>
</organism>
<evidence type="ECO:0000256" key="3">
    <source>
        <dbReference type="ARBA" id="ARBA00022801"/>
    </source>
</evidence>
<keyword evidence="2" id="KW-0479">Metal-binding</keyword>
<evidence type="ECO:0000256" key="4">
    <source>
        <dbReference type="ARBA" id="ARBA00022833"/>
    </source>
</evidence>
<sequence>MKEKSVHFYLADTVEFSLAVTKWSNTKVTYDLGSDLSRGFKNAVDHAGVMVWNGVSSLEFEYSGTSFNDWGMRELDNPAVTQIYSTDNKIIEVNTYFNELEQWNTAILADPDPDELDALTVAIHEFGHWFRLRDTYDDMYSDAMMYGYIDYGEKKVKLSYEDIDAAQTMYP</sequence>
<dbReference type="SUPFAM" id="SSF55486">
    <property type="entry name" value="Metalloproteases ('zincins'), catalytic domain"/>
    <property type="match status" value="1"/>
</dbReference>
<keyword evidence="1" id="KW-0645">Protease</keyword>
<dbReference type="GO" id="GO:0006508">
    <property type="term" value="P:proteolysis"/>
    <property type="evidence" value="ECO:0007669"/>
    <property type="project" value="UniProtKB-KW"/>
</dbReference>
<proteinExistence type="predicted"/>
<protein>
    <recommendedName>
        <fullName evidence="5">Peptidase M10 metallopeptidase domain-containing protein</fullName>
    </recommendedName>
</protein>
<dbReference type="STRING" id="1408254.T458_09735"/>
<evidence type="ECO:0000313" key="6">
    <source>
        <dbReference type="EMBL" id="EST55065.1"/>
    </source>
</evidence>
<evidence type="ECO:0000256" key="1">
    <source>
        <dbReference type="ARBA" id="ARBA00022670"/>
    </source>
</evidence>
<name>V6MB32_9BACL</name>
<evidence type="ECO:0000259" key="5">
    <source>
        <dbReference type="Pfam" id="PF00413"/>
    </source>
</evidence>
<keyword evidence="7" id="KW-1185">Reference proteome</keyword>
<keyword evidence="3" id="KW-0378">Hydrolase</keyword>
<dbReference type="GO" id="GO:0008270">
    <property type="term" value="F:zinc ion binding"/>
    <property type="evidence" value="ECO:0007669"/>
    <property type="project" value="InterPro"/>
</dbReference>
<dbReference type="Gene3D" id="3.40.390.10">
    <property type="entry name" value="Collagenase (Catalytic Domain)"/>
    <property type="match status" value="1"/>
</dbReference>
<dbReference type="GO" id="GO:0004222">
    <property type="term" value="F:metalloendopeptidase activity"/>
    <property type="evidence" value="ECO:0007669"/>
    <property type="project" value="InterPro"/>
</dbReference>